<evidence type="ECO:0000313" key="5">
    <source>
        <dbReference type="Proteomes" id="UP000714380"/>
    </source>
</evidence>
<dbReference type="InterPro" id="IPR001789">
    <property type="entry name" value="Sig_transdc_resp-reg_receiver"/>
</dbReference>
<evidence type="ECO:0000313" key="4">
    <source>
        <dbReference type="EMBL" id="MCA6062909.1"/>
    </source>
</evidence>
<accession>A0ABS7ZMG9</accession>
<name>A0ABS7ZMG9_9GAMM</name>
<keyword evidence="1" id="KW-0597">Phosphoprotein</keyword>
<dbReference type="InterPro" id="IPR011006">
    <property type="entry name" value="CheY-like_superfamily"/>
</dbReference>
<dbReference type="RefSeq" id="WP_225672382.1">
    <property type="nucleotide sequence ID" value="NZ_JAEDAH010000020.1"/>
</dbReference>
<evidence type="ECO:0000256" key="1">
    <source>
        <dbReference type="ARBA" id="ARBA00022553"/>
    </source>
</evidence>
<dbReference type="Pfam" id="PF00072">
    <property type="entry name" value="Response_reg"/>
    <property type="match status" value="1"/>
</dbReference>
<organism evidence="4 5">
    <name type="scientific">Thalassolituus marinus</name>
    <dbReference type="NCBI Taxonomy" id="671053"/>
    <lineage>
        <taxon>Bacteria</taxon>
        <taxon>Pseudomonadati</taxon>
        <taxon>Pseudomonadota</taxon>
        <taxon>Gammaproteobacteria</taxon>
        <taxon>Oceanospirillales</taxon>
        <taxon>Oceanospirillaceae</taxon>
        <taxon>Thalassolituus</taxon>
    </lineage>
</organism>
<feature type="domain" description="Response regulatory" evidence="3">
    <location>
        <begin position="5"/>
        <end position="129"/>
    </location>
</feature>
<sequence length="385" mass="42799">MSRQHILIATNSHETSELMEQALCDQYSVRVVHSIEDVQHYVAADTPALLVIGAALHGLAASPDSTVNDGYQLCAELKALEKTHTVPIIMLSAVAGREARLAAYEAGADDFIDDNRDGLSLRYRVEKLLNDRADIEKSMREAQNAAAVAMEAMVNSSELGKLVQLLRTLHQIENQQTLAETIRNSIAYFNLTSCVMISSASKIYAGCKADSLEASLMDRFFASDQRMTHQGNRTLVNSSKVVLLIKNMPIDEETRYGRFKDLLVMITDVASDRAMAIEAGYTLKMKQQRISMLNKIISLAEDSVDLSTSDIQHFSNSLMNAVRDMVNAQDDLLVNLGLDDDQEERLRRLALIATDKVELTYGRSEDLGKNLTHLLDVLRELLAHQ</sequence>
<dbReference type="PANTHER" id="PTHR44591">
    <property type="entry name" value="STRESS RESPONSE REGULATOR PROTEIN 1"/>
    <property type="match status" value="1"/>
</dbReference>
<dbReference type="EMBL" id="JAEDAH010000020">
    <property type="protein sequence ID" value="MCA6062909.1"/>
    <property type="molecule type" value="Genomic_DNA"/>
</dbReference>
<protein>
    <submittedName>
        <fullName evidence="4">Response regulator</fullName>
    </submittedName>
</protein>
<gene>
    <name evidence="4" type="ORF">I9W95_04725</name>
</gene>
<evidence type="ECO:0000259" key="3">
    <source>
        <dbReference type="PROSITE" id="PS50110"/>
    </source>
</evidence>
<comment type="caution">
    <text evidence="2">Lacks conserved residue(s) required for the propagation of feature annotation.</text>
</comment>
<dbReference type="PANTHER" id="PTHR44591:SF3">
    <property type="entry name" value="RESPONSE REGULATORY DOMAIN-CONTAINING PROTEIN"/>
    <property type="match status" value="1"/>
</dbReference>
<reference evidence="4 5" key="1">
    <citation type="submission" date="2020-12" db="EMBL/GenBank/DDBJ databases">
        <title>Novel Thalassolituus-related marine hydrocarbonoclastic bacteria mediated algae-derived hydrocarbons mineralization in twilight zone of the northern South China Sea.</title>
        <authorList>
            <person name="Dong C."/>
        </authorList>
    </citation>
    <scope>NUCLEOTIDE SEQUENCE [LARGE SCALE GENOMIC DNA]</scope>
    <source>
        <strain evidence="4 5">IMCC1826</strain>
    </source>
</reference>
<evidence type="ECO:0000256" key="2">
    <source>
        <dbReference type="PROSITE-ProRule" id="PRU00169"/>
    </source>
</evidence>
<dbReference type="Proteomes" id="UP000714380">
    <property type="component" value="Unassembled WGS sequence"/>
</dbReference>
<dbReference type="PROSITE" id="PS50110">
    <property type="entry name" value="RESPONSE_REGULATORY"/>
    <property type="match status" value="1"/>
</dbReference>
<dbReference type="SUPFAM" id="SSF52172">
    <property type="entry name" value="CheY-like"/>
    <property type="match status" value="1"/>
</dbReference>
<dbReference type="InterPro" id="IPR050595">
    <property type="entry name" value="Bact_response_regulator"/>
</dbReference>
<dbReference type="Gene3D" id="3.40.50.2300">
    <property type="match status" value="1"/>
</dbReference>
<comment type="caution">
    <text evidence="4">The sequence shown here is derived from an EMBL/GenBank/DDBJ whole genome shotgun (WGS) entry which is preliminary data.</text>
</comment>
<proteinExistence type="predicted"/>
<keyword evidence="5" id="KW-1185">Reference proteome</keyword>